<dbReference type="AlphaFoldDB" id="F1T746"/>
<dbReference type="Proteomes" id="UP000003860">
    <property type="component" value="Unassembled WGS sequence"/>
</dbReference>
<dbReference type="Gene3D" id="3.40.50.720">
    <property type="entry name" value="NAD(P)-binding Rossmann-like Domain"/>
    <property type="match status" value="1"/>
</dbReference>
<dbReference type="STRING" id="588581.Cpap_3726"/>
<comment type="caution">
    <text evidence="3">The sequence shown here is derived from an EMBL/GenBank/DDBJ whole genome shotgun (WGS) entry which is preliminary data.</text>
</comment>
<reference evidence="3" key="2">
    <citation type="submission" date="2011-01" db="EMBL/GenBank/DDBJ databases">
        <title>The Non-contiguous Finished genome of Clostridium papyrosolvens.</title>
        <authorList>
            <person name="Lucas S."/>
            <person name="Copeland A."/>
            <person name="Lapidus A."/>
            <person name="Cheng J.-F."/>
            <person name="Goodwin L."/>
            <person name="Pitluck S."/>
            <person name="Misra M."/>
            <person name="Chertkov O."/>
            <person name="Detter J.C."/>
            <person name="Han C."/>
            <person name="Tapia R."/>
            <person name="Land M."/>
            <person name="Hauser L."/>
            <person name="Kyrpides N."/>
            <person name="Ivanova N."/>
            <person name="Pagani I."/>
            <person name="Mouttaki H."/>
            <person name="He Z."/>
            <person name="Zhou J."/>
            <person name="Hemme C.L."/>
            <person name="Woyke T."/>
        </authorList>
    </citation>
    <scope>NUCLEOTIDE SEQUENCE [LARGE SCALE GENOMIC DNA]</scope>
    <source>
        <strain evidence="3">DSM 2782</strain>
    </source>
</reference>
<dbReference type="FunFam" id="3.40.50.720:FF:000080">
    <property type="entry name" value="Thiazole biosynthesis adenylyltransferase ThiF"/>
    <property type="match status" value="1"/>
</dbReference>
<dbReference type="OrthoDB" id="9804286at2"/>
<evidence type="ECO:0000256" key="1">
    <source>
        <dbReference type="ARBA" id="ARBA00009919"/>
    </source>
</evidence>
<dbReference type="eggNOG" id="COG0476">
    <property type="taxonomic scope" value="Bacteria"/>
</dbReference>
<evidence type="ECO:0000313" key="3">
    <source>
        <dbReference type="EMBL" id="EGD49294.1"/>
    </source>
</evidence>
<dbReference type="GO" id="GO:0004792">
    <property type="term" value="F:thiosulfate-cyanide sulfurtransferase activity"/>
    <property type="evidence" value="ECO:0007669"/>
    <property type="project" value="TreeGrafter"/>
</dbReference>
<evidence type="ECO:0000259" key="2">
    <source>
        <dbReference type="Pfam" id="PF00899"/>
    </source>
</evidence>
<name>F1T746_9FIRM</name>
<proteinExistence type="inferred from homology"/>
<keyword evidence="4" id="KW-1185">Reference proteome</keyword>
<reference evidence="3" key="1">
    <citation type="submission" date="2009-07" db="EMBL/GenBank/DDBJ databases">
        <authorList>
            <consortium name="US DOE Joint Genome Institute (JGI-PGF)"/>
            <person name="Lucas S."/>
            <person name="Copeland A."/>
            <person name="Lapidus A."/>
            <person name="Glavina del Rio T."/>
            <person name="Tice H."/>
            <person name="Bruce D."/>
            <person name="Goodwin L."/>
            <person name="Pitluck S."/>
            <person name="Larimer F."/>
            <person name="Land M.L."/>
            <person name="Mouttaki H."/>
            <person name="He Z."/>
            <person name="Zhou J."/>
            <person name="Hemme C.L."/>
        </authorList>
    </citation>
    <scope>NUCLEOTIDE SEQUENCE [LARGE SCALE GENOMIC DNA]</scope>
    <source>
        <strain evidence="3">DSM 2782</strain>
    </source>
</reference>
<dbReference type="InterPro" id="IPR035985">
    <property type="entry name" value="Ubiquitin-activating_enz"/>
</dbReference>
<dbReference type="Pfam" id="PF00899">
    <property type="entry name" value="ThiF"/>
    <property type="match status" value="1"/>
</dbReference>
<dbReference type="GO" id="GO:0005829">
    <property type="term" value="C:cytosol"/>
    <property type="evidence" value="ECO:0007669"/>
    <property type="project" value="TreeGrafter"/>
</dbReference>
<sequence length="339" mass="37458">MDNSRYSRQELFAPIGKEGQKKLKNARVAVLGAGALGTVILNNLVRAGVGFIRLVDRDYVEMSNLNRQILFDEDDAREMLPKVEAAKRKLKKINSEVVLESFFSDITSSNIESFTKDVDLIMDGTDNFELRFLINDVAVKYSIPWVYGACIGSQGIAYSVIPQEGPCLRCLTPNPPAQGKTPTCDLAGILGATVSITASLQTIEAMKILIGNNDDGERKMTSFDVWTGSFNSLNTIEKREECLCCSKRNFEFLDAISSYQVTSLCGRNAVQISAPKSSMEIEQVRESLKSIAQISDNGFFISAQIESYEFVIFPDGRVVIKGTSEPSVARMLYAKYIGM</sequence>
<dbReference type="PANTHER" id="PTHR10953:SF102">
    <property type="entry name" value="ADENYLYLTRANSFERASE AND SULFURTRANSFERASE MOCS3"/>
    <property type="match status" value="1"/>
</dbReference>
<dbReference type="GO" id="GO:0008146">
    <property type="term" value="F:sulfotransferase activity"/>
    <property type="evidence" value="ECO:0007669"/>
    <property type="project" value="TreeGrafter"/>
</dbReference>
<comment type="similarity">
    <text evidence="1">Belongs to the HesA/MoeB/ThiF family.</text>
</comment>
<dbReference type="GO" id="GO:0008641">
    <property type="term" value="F:ubiquitin-like modifier activating enzyme activity"/>
    <property type="evidence" value="ECO:0007669"/>
    <property type="project" value="InterPro"/>
</dbReference>
<gene>
    <name evidence="3" type="ORF">Cpap_3726</name>
</gene>
<accession>F1T746</accession>
<protein>
    <submittedName>
        <fullName evidence="3">UBA/THIF-type NAD/FAD binding protein</fullName>
    </submittedName>
</protein>
<dbReference type="RefSeq" id="WP_004615907.1">
    <property type="nucleotide sequence ID" value="NZ_ACXX02000001.1"/>
</dbReference>
<dbReference type="PANTHER" id="PTHR10953">
    <property type="entry name" value="UBIQUITIN-ACTIVATING ENZYME E1"/>
    <property type="match status" value="1"/>
</dbReference>
<dbReference type="SUPFAM" id="SSF69572">
    <property type="entry name" value="Activating enzymes of the ubiquitin-like proteins"/>
    <property type="match status" value="1"/>
</dbReference>
<feature type="domain" description="THIF-type NAD/FAD binding fold" evidence="2">
    <location>
        <begin position="6"/>
        <end position="243"/>
    </location>
</feature>
<dbReference type="GO" id="GO:0016779">
    <property type="term" value="F:nucleotidyltransferase activity"/>
    <property type="evidence" value="ECO:0007669"/>
    <property type="project" value="TreeGrafter"/>
</dbReference>
<dbReference type="CDD" id="cd00757">
    <property type="entry name" value="ThiF_MoeB_HesA_family"/>
    <property type="match status" value="1"/>
</dbReference>
<dbReference type="InterPro" id="IPR045886">
    <property type="entry name" value="ThiF/MoeB/HesA"/>
</dbReference>
<organism evidence="3 4">
    <name type="scientific">Ruminiclostridium papyrosolvens DSM 2782</name>
    <dbReference type="NCBI Taxonomy" id="588581"/>
    <lineage>
        <taxon>Bacteria</taxon>
        <taxon>Bacillati</taxon>
        <taxon>Bacillota</taxon>
        <taxon>Clostridia</taxon>
        <taxon>Eubacteriales</taxon>
        <taxon>Oscillospiraceae</taxon>
        <taxon>Ruminiclostridium</taxon>
    </lineage>
</organism>
<dbReference type="InterPro" id="IPR000594">
    <property type="entry name" value="ThiF_NAD_FAD-bd"/>
</dbReference>
<evidence type="ECO:0000313" key="4">
    <source>
        <dbReference type="Proteomes" id="UP000003860"/>
    </source>
</evidence>
<dbReference type="EMBL" id="ACXX02000001">
    <property type="protein sequence ID" value="EGD49294.1"/>
    <property type="molecule type" value="Genomic_DNA"/>
</dbReference>